<evidence type="ECO:0000256" key="11">
    <source>
        <dbReference type="ARBA" id="ARBA00024615"/>
    </source>
</evidence>
<comment type="catalytic activity">
    <reaction evidence="11">
        <text>a 1,2-diacyl-sn-glycero-3-phosphoethanolamine(in) = a 1,2-diacyl-sn-glycero-3-phosphoethanolamine(out)</text>
        <dbReference type="Rhea" id="RHEA:38895"/>
        <dbReference type="ChEBI" id="CHEBI:64612"/>
    </reaction>
</comment>
<dbReference type="GO" id="GO:0000045">
    <property type="term" value="P:autophagosome assembly"/>
    <property type="evidence" value="ECO:0007669"/>
    <property type="project" value="TreeGrafter"/>
</dbReference>
<dbReference type="GO" id="GO:0000422">
    <property type="term" value="P:autophagy of mitochondrion"/>
    <property type="evidence" value="ECO:0007669"/>
    <property type="project" value="TreeGrafter"/>
</dbReference>
<dbReference type="PANTHER" id="PTHR13190">
    <property type="entry name" value="AUTOPHAGY-RELATED 2, ISOFORM A"/>
    <property type="match status" value="1"/>
</dbReference>
<organism evidence="13 14">
    <name type="scientific">Elysia marginata</name>
    <dbReference type="NCBI Taxonomy" id="1093978"/>
    <lineage>
        <taxon>Eukaryota</taxon>
        <taxon>Metazoa</taxon>
        <taxon>Spiralia</taxon>
        <taxon>Lophotrochozoa</taxon>
        <taxon>Mollusca</taxon>
        <taxon>Gastropoda</taxon>
        <taxon>Heterobranchia</taxon>
        <taxon>Euthyneura</taxon>
        <taxon>Panpulmonata</taxon>
        <taxon>Sacoglossa</taxon>
        <taxon>Placobranchoidea</taxon>
        <taxon>Plakobranchidae</taxon>
        <taxon>Elysia</taxon>
    </lineage>
</organism>
<dbReference type="GO" id="GO:0061709">
    <property type="term" value="P:reticulophagy"/>
    <property type="evidence" value="ECO:0007669"/>
    <property type="project" value="TreeGrafter"/>
</dbReference>
<accession>A0AAV4GS14</accession>
<reference evidence="13 14" key="1">
    <citation type="journal article" date="2021" name="Elife">
        <title>Chloroplast acquisition without the gene transfer in kleptoplastic sea slugs, Plakobranchus ocellatus.</title>
        <authorList>
            <person name="Maeda T."/>
            <person name="Takahashi S."/>
            <person name="Yoshida T."/>
            <person name="Shimamura S."/>
            <person name="Takaki Y."/>
            <person name="Nagai Y."/>
            <person name="Toyoda A."/>
            <person name="Suzuki Y."/>
            <person name="Arimoto A."/>
            <person name="Ishii H."/>
            <person name="Satoh N."/>
            <person name="Nishiyama T."/>
            <person name="Hasebe M."/>
            <person name="Maruyama T."/>
            <person name="Minagawa J."/>
            <person name="Obokata J."/>
            <person name="Shigenobu S."/>
        </authorList>
    </citation>
    <scope>NUCLEOTIDE SEQUENCE [LARGE SCALE GENOMIC DNA]</scope>
</reference>
<keyword evidence="9" id="KW-0472">Membrane</keyword>
<evidence type="ECO:0000256" key="5">
    <source>
        <dbReference type="ARBA" id="ARBA00022448"/>
    </source>
</evidence>
<comment type="catalytic activity">
    <reaction evidence="10">
        <text>a 1,2-diacyl-sn-glycero-3-phospho-L-serine(in) = a 1,2-diacyl-sn-glycero-3-phospho-L-serine(out)</text>
        <dbReference type="Rhea" id="RHEA:38663"/>
        <dbReference type="ChEBI" id="CHEBI:57262"/>
    </reaction>
</comment>
<dbReference type="GO" id="GO:0006869">
    <property type="term" value="P:lipid transport"/>
    <property type="evidence" value="ECO:0007669"/>
    <property type="project" value="UniProtKB-KW"/>
</dbReference>
<dbReference type="GO" id="GO:0032266">
    <property type="term" value="F:phosphatidylinositol-3-phosphate binding"/>
    <property type="evidence" value="ECO:0007669"/>
    <property type="project" value="TreeGrafter"/>
</dbReference>
<keyword evidence="6" id="KW-0256">Endoplasmic reticulum</keyword>
<dbReference type="PANTHER" id="PTHR13190:SF1">
    <property type="entry name" value="AUTOPHAGY-RELATED 2, ISOFORM A"/>
    <property type="match status" value="1"/>
</dbReference>
<dbReference type="GO" id="GO:0034045">
    <property type="term" value="C:phagophore assembly site membrane"/>
    <property type="evidence" value="ECO:0007669"/>
    <property type="project" value="UniProtKB-SubCell"/>
</dbReference>
<keyword evidence="7" id="KW-0072">Autophagy</keyword>
<evidence type="ECO:0000256" key="2">
    <source>
        <dbReference type="ARBA" id="ARBA00004623"/>
    </source>
</evidence>
<protein>
    <recommendedName>
        <fullName evidence="4">Autophagy-related protein 2</fullName>
    </recommendedName>
</protein>
<gene>
    <name evidence="13" type="ORF">ElyMa_004249500</name>
</gene>
<evidence type="ECO:0000313" key="13">
    <source>
        <dbReference type="EMBL" id="GFR88339.1"/>
    </source>
</evidence>
<evidence type="ECO:0000256" key="6">
    <source>
        <dbReference type="ARBA" id="ARBA00022824"/>
    </source>
</evidence>
<dbReference type="GO" id="GO:0043495">
    <property type="term" value="F:protein-membrane adaptor activity"/>
    <property type="evidence" value="ECO:0007669"/>
    <property type="project" value="TreeGrafter"/>
</dbReference>
<evidence type="ECO:0000256" key="7">
    <source>
        <dbReference type="ARBA" id="ARBA00023006"/>
    </source>
</evidence>
<evidence type="ECO:0000256" key="1">
    <source>
        <dbReference type="ARBA" id="ARBA00004406"/>
    </source>
</evidence>
<dbReference type="GO" id="GO:0005789">
    <property type="term" value="C:endoplasmic reticulum membrane"/>
    <property type="evidence" value="ECO:0007669"/>
    <property type="project" value="UniProtKB-SubCell"/>
</dbReference>
<proteinExistence type="inferred from homology"/>
<evidence type="ECO:0000256" key="8">
    <source>
        <dbReference type="ARBA" id="ARBA00023055"/>
    </source>
</evidence>
<evidence type="ECO:0000256" key="10">
    <source>
        <dbReference type="ARBA" id="ARBA00024479"/>
    </source>
</evidence>
<dbReference type="GO" id="GO:0061723">
    <property type="term" value="P:glycophagy"/>
    <property type="evidence" value="ECO:0007669"/>
    <property type="project" value="TreeGrafter"/>
</dbReference>
<keyword evidence="5" id="KW-0813">Transport</keyword>
<evidence type="ECO:0000256" key="4">
    <source>
        <dbReference type="ARBA" id="ARBA00018070"/>
    </source>
</evidence>
<comment type="subcellular location">
    <subcellularLocation>
        <location evidence="1">Endoplasmic reticulum membrane</location>
        <topology evidence="1">Peripheral membrane protein</topology>
    </subcellularLocation>
    <subcellularLocation>
        <location evidence="2">Preautophagosomal structure membrane</location>
        <topology evidence="2">Peripheral membrane protein</topology>
    </subcellularLocation>
</comment>
<dbReference type="GO" id="GO:0034727">
    <property type="term" value="P:piecemeal microautophagy of the nucleus"/>
    <property type="evidence" value="ECO:0007669"/>
    <property type="project" value="TreeGrafter"/>
</dbReference>
<dbReference type="EMBL" id="BMAT01008564">
    <property type="protein sequence ID" value="GFR88339.1"/>
    <property type="molecule type" value="Genomic_DNA"/>
</dbReference>
<dbReference type="InterPro" id="IPR026849">
    <property type="entry name" value="ATG2"/>
</dbReference>
<dbReference type="Proteomes" id="UP000762676">
    <property type="component" value="Unassembled WGS sequence"/>
</dbReference>
<dbReference type="AlphaFoldDB" id="A0AAV4GS14"/>
<dbReference type="GO" id="GO:0061908">
    <property type="term" value="C:phagophore"/>
    <property type="evidence" value="ECO:0007669"/>
    <property type="project" value="TreeGrafter"/>
</dbReference>
<sequence length="538" mass="60701">MQQFQLWAFPGNQRQLCLYVESRQRLIQVDTLKNELRLLTFDVNNVSETPSHFDPYSVFNVERPKMPHSALTLSMEMLQTKRRHRESPAVKLLLDFGKLTSEVDITILDRLTHLINIDWGGYGNGNGAGSGMPPGSAQLLVDNFGHIDEAIKDEQGSQKLNLDMQVKVEHATLRVRFPVLDLRVDRPTQNHDWWRRNLHKEVLLLEAKAPEASCRLIPDNPWQLEVQVFKIEAYLQEDINTDPILFGEVTVDDAKATPFDGPHFNWPRLVISVSNKSDSALETGEESDTSAASMDSILEPGLLKKDPGPFSSKKSMYTHDDLSFTDRPSAPKNDESVSPGDAVELRQFRDDCLARTSLSIDVTVPSVTACMHSRDFLELLYNRFNNDLLMWEPQPPRSRVYASAMAPSNTSLGVLHMLQHQQDGLATSTESYLSDSEDDESMHYSIHDRHGTNKLKSNSTVKMLNKMCFTLSIGSGKLLATVPHCNPESKGTDVHAEFLITLKDALLFSVNQYGGDPDLRYLCLQSNNVHMYHNSTYT</sequence>
<feature type="region of interest" description="Disordered" evidence="12">
    <location>
        <begin position="280"/>
        <end position="342"/>
    </location>
</feature>
<evidence type="ECO:0000256" key="9">
    <source>
        <dbReference type="ARBA" id="ARBA00023136"/>
    </source>
</evidence>
<name>A0AAV4GS14_9GAST</name>
<keyword evidence="14" id="KW-1185">Reference proteome</keyword>
<keyword evidence="8" id="KW-0445">Lipid transport</keyword>
<evidence type="ECO:0000256" key="3">
    <source>
        <dbReference type="ARBA" id="ARBA00009714"/>
    </source>
</evidence>
<comment type="caution">
    <text evidence="13">The sequence shown here is derived from an EMBL/GenBank/DDBJ whole genome shotgun (WGS) entry which is preliminary data.</text>
</comment>
<evidence type="ECO:0000256" key="12">
    <source>
        <dbReference type="SAM" id="MobiDB-lite"/>
    </source>
</evidence>
<comment type="similarity">
    <text evidence="3">Belongs to the ATG2 family.</text>
</comment>
<evidence type="ECO:0000313" key="14">
    <source>
        <dbReference type="Proteomes" id="UP000762676"/>
    </source>
</evidence>